<evidence type="ECO:0000313" key="2">
    <source>
        <dbReference type="Proteomes" id="UP000002624"/>
    </source>
</evidence>
<dbReference type="OrthoDB" id="4183717at2759"/>
<sequence>MSSTSENPSPINIKQLMDLLHKEKIVKYHNISESTVKEFLELSDCKNLKLSYNPQTKTVKIVIPTWIHSGCLNWIQDWIAGFRGLEQWNQRTISAAGEGELKVFAGEYANRIVMPDCAIFVSTLEYPTIAMEIAYTETYEDLKKHARLLLEGTAGMISIAILLYEYSSTQNRAIPRGGRKTLFPVPNNHARQKIEFSWEDVLKSQLPQIQPVSATPPPLLLDDLREIINAYTERHIRLRDIEERLN</sequence>
<dbReference type="EMBL" id="GG692419">
    <property type="protein sequence ID" value="EER45419.1"/>
    <property type="molecule type" value="Genomic_DNA"/>
</dbReference>
<evidence type="ECO:0008006" key="3">
    <source>
        <dbReference type="Google" id="ProtNLM"/>
    </source>
</evidence>
<name>C6H2R6_AJECH</name>
<reference evidence="2" key="1">
    <citation type="submission" date="2009-05" db="EMBL/GenBank/DDBJ databases">
        <title>The genome sequence of Ajellomyces capsulatus strain H143.</title>
        <authorList>
            <person name="Champion M."/>
            <person name="Cuomo C.A."/>
            <person name="Ma L.-J."/>
            <person name="Henn M.R."/>
            <person name="Sil A."/>
            <person name="Goldman B."/>
            <person name="Young S.K."/>
            <person name="Kodira C.D."/>
            <person name="Zeng Q."/>
            <person name="Koehrsen M."/>
            <person name="Alvarado L."/>
            <person name="Berlin A.M."/>
            <person name="Borenstein D."/>
            <person name="Chen Z."/>
            <person name="Engels R."/>
            <person name="Freedman E."/>
            <person name="Gellesch M."/>
            <person name="Goldberg J."/>
            <person name="Griggs A."/>
            <person name="Gujja S."/>
            <person name="Heiman D.I."/>
            <person name="Hepburn T.A."/>
            <person name="Howarth C."/>
            <person name="Jen D."/>
            <person name="Larson L."/>
            <person name="Lewis B."/>
            <person name="Mehta T."/>
            <person name="Park D."/>
            <person name="Pearson M."/>
            <person name="Roberts A."/>
            <person name="Saif S."/>
            <person name="Shea T.D."/>
            <person name="Shenoy N."/>
            <person name="Sisk P."/>
            <person name="Stolte C."/>
            <person name="Sykes S."/>
            <person name="Walk T."/>
            <person name="White J."/>
            <person name="Yandava C."/>
            <person name="Klein B."/>
            <person name="McEwen J.G."/>
            <person name="Puccia R."/>
            <person name="Goldman G.H."/>
            <person name="Felipe M.S."/>
            <person name="Nino-Vega G."/>
            <person name="San-Blas G."/>
            <person name="Taylor J.W."/>
            <person name="Mendoza L."/>
            <person name="Galagan J.E."/>
            <person name="Nusbaum C."/>
            <person name="Birren B.W."/>
        </authorList>
    </citation>
    <scope>NUCLEOTIDE SEQUENCE [LARGE SCALE GENOMIC DNA]</scope>
    <source>
        <strain evidence="2">H143</strain>
    </source>
</reference>
<gene>
    <name evidence="1" type="ORF">HCDG_00998</name>
</gene>
<proteinExistence type="predicted"/>
<dbReference type="Proteomes" id="UP000002624">
    <property type="component" value="Unassembled WGS sequence"/>
</dbReference>
<dbReference type="VEuPathDB" id="FungiDB:HCDG_00998"/>
<accession>C6H2R6</accession>
<dbReference type="OMA" id="FVETHIY"/>
<dbReference type="AlphaFoldDB" id="C6H2R6"/>
<organism evidence="1 2">
    <name type="scientific">Ajellomyces capsulatus (strain H143)</name>
    <name type="common">Darling's disease fungus</name>
    <name type="synonym">Histoplasma capsulatum</name>
    <dbReference type="NCBI Taxonomy" id="544712"/>
    <lineage>
        <taxon>Eukaryota</taxon>
        <taxon>Fungi</taxon>
        <taxon>Dikarya</taxon>
        <taxon>Ascomycota</taxon>
        <taxon>Pezizomycotina</taxon>
        <taxon>Eurotiomycetes</taxon>
        <taxon>Eurotiomycetidae</taxon>
        <taxon>Onygenales</taxon>
        <taxon>Ajellomycetaceae</taxon>
        <taxon>Histoplasma</taxon>
    </lineage>
</organism>
<dbReference type="HOGENOM" id="CLU_1128793_0_0_1"/>
<protein>
    <recommendedName>
        <fullName evidence="3">Restriction endonuclease domain-containing protein</fullName>
    </recommendedName>
</protein>
<evidence type="ECO:0000313" key="1">
    <source>
        <dbReference type="EMBL" id="EER45419.1"/>
    </source>
</evidence>